<proteinExistence type="predicted"/>
<feature type="domain" description="GRIP" evidence="6">
    <location>
        <begin position="871"/>
        <end position="920"/>
    </location>
</feature>
<dbReference type="GO" id="GO:0007030">
    <property type="term" value="P:Golgi organization"/>
    <property type="evidence" value="ECO:0007669"/>
    <property type="project" value="TreeGrafter"/>
</dbReference>
<keyword evidence="2" id="KW-0333">Golgi apparatus</keyword>
<feature type="compositionally biased region" description="Basic and acidic residues" evidence="5">
    <location>
        <begin position="416"/>
        <end position="435"/>
    </location>
</feature>
<comment type="subcellular location">
    <subcellularLocation>
        <location evidence="1">Golgi apparatus</location>
    </subcellularLocation>
</comment>
<evidence type="ECO:0000313" key="7">
    <source>
        <dbReference type="Proteomes" id="UP000095281"/>
    </source>
</evidence>
<dbReference type="PROSITE" id="PS50913">
    <property type="entry name" value="GRIP"/>
    <property type="match status" value="1"/>
</dbReference>
<evidence type="ECO:0000256" key="3">
    <source>
        <dbReference type="ARBA" id="ARBA00023054"/>
    </source>
</evidence>
<protein>
    <submittedName>
        <fullName evidence="8">GRIP domain-containing protein</fullName>
    </submittedName>
</protein>
<feature type="compositionally biased region" description="Low complexity" evidence="5">
    <location>
        <begin position="383"/>
        <end position="392"/>
    </location>
</feature>
<evidence type="ECO:0000256" key="2">
    <source>
        <dbReference type="ARBA" id="ARBA00023034"/>
    </source>
</evidence>
<reference evidence="8" key="1">
    <citation type="submission" date="2016-11" db="UniProtKB">
        <authorList>
            <consortium name="WormBaseParasite"/>
        </authorList>
    </citation>
    <scope>IDENTIFICATION</scope>
</reference>
<evidence type="ECO:0000259" key="6">
    <source>
        <dbReference type="PROSITE" id="PS50913"/>
    </source>
</evidence>
<keyword evidence="3 4" id="KW-0175">Coiled coil</keyword>
<keyword evidence="7" id="KW-1185">Reference proteome</keyword>
<name>A0A1I8B0Q7_MELHA</name>
<evidence type="ECO:0000313" key="8">
    <source>
        <dbReference type="WBParaSite" id="MhA1_Contig118.frz3.gene94"/>
    </source>
</evidence>
<dbReference type="GO" id="GO:0006888">
    <property type="term" value="P:endoplasmic reticulum to Golgi vesicle-mediated transport"/>
    <property type="evidence" value="ECO:0007669"/>
    <property type="project" value="TreeGrafter"/>
</dbReference>
<feature type="coiled-coil region" evidence="4">
    <location>
        <begin position="49"/>
        <end position="111"/>
    </location>
</feature>
<feature type="coiled-coil region" evidence="4">
    <location>
        <begin position="204"/>
        <end position="265"/>
    </location>
</feature>
<dbReference type="InterPro" id="IPR000237">
    <property type="entry name" value="GRIP_dom"/>
</dbReference>
<accession>A0A1I8B0Q7</accession>
<dbReference type="PANTHER" id="PTHR18921:SF2">
    <property type="entry name" value="THYROID RECEPTOR-INTERACTING PROTEIN 11"/>
    <property type="match status" value="1"/>
</dbReference>
<organism evidence="7 8">
    <name type="scientific">Meloidogyne hapla</name>
    <name type="common">Root-knot nematode worm</name>
    <dbReference type="NCBI Taxonomy" id="6305"/>
    <lineage>
        <taxon>Eukaryota</taxon>
        <taxon>Metazoa</taxon>
        <taxon>Ecdysozoa</taxon>
        <taxon>Nematoda</taxon>
        <taxon>Chromadorea</taxon>
        <taxon>Rhabditida</taxon>
        <taxon>Tylenchina</taxon>
        <taxon>Tylenchomorpha</taxon>
        <taxon>Tylenchoidea</taxon>
        <taxon>Meloidogynidae</taxon>
        <taxon>Meloidogyninae</taxon>
        <taxon>Meloidogyne</taxon>
    </lineage>
</organism>
<dbReference type="GO" id="GO:0031267">
    <property type="term" value="F:small GTPase binding"/>
    <property type="evidence" value="ECO:0007669"/>
    <property type="project" value="TreeGrafter"/>
</dbReference>
<evidence type="ECO:0000256" key="4">
    <source>
        <dbReference type="SAM" id="Coils"/>
    </source>
</evidence>
<feature type="region of interest" description="Disordered" evidence="5">
    <location>
        <begin position="372"/>
        <end position="435"/>
    </location>
</feature>
<evidence type="ECO:0000256" key="1">
    <source>
        <dbReference type="ARBA" id="ARBA00004555"/>
    </source>
</evidence>
<feature type="coiled-coil region" evidence="4">
    <location>
        <begin position="455"/>
        <end position="860"/>
    </location>
</feature>
<feature type="coiled-coil region" evidence="4">
    <location>
        <begin position="294"/>
        <end position="370"/>
    </location>
</feature>
<dbReference type="AlphaFoldDB" id="A0A1I8B0Q7"/>
<dbReference type="WBParaSite" id="MhA1_Contig118.frz3.gene94">
    <property type="protein sequence ID" value="MhA1_Contig118.frz3.gene94"/>
    <property type="gene ID" value="MhA1_Contig118.frz3.gene94"/>
</dbReference>
<evidence type="ECO:0000256" key="5">
    <source>
        <dbReference type="SAM" id="MobiDB-lite"/>
    </source>
</evidence>
<sequence>MNNWLQNIKGQITELATEVLNDATEEGQVSTTSELQIEKKKSTECERLYLAEKSKSEALEKKLIEMEEQLYSVSIESDAVKEKFMGIVSDRDEMIKRLEREMERLKFHQESQDGTFHNVELDSDLTPREGGELLSSQISQLKEKHENEISAILSVHNSNVKQLKEDYERRIEQLEAWNALNLTEPSTGNYEKLMADFNAIKEENVAKNAELVALNSQMEEKNAQIIQLEENLNKMAKDEEQSQEIQRLTILNNQLVASLKELESSGKDKQEIINRFNDSIIVINGDVFNLRKANQKLMEENANFRTSLAEFENVKQLLSTSEENMVNLQEKMTKMKEEYLNEIEEIKQERDNLRQQIEEMSEECRRNEKLLLTGSEEFKPSSDSESAASNNADWEKMGKDEIEVEGVSSSTTTTSETKDSSDAKYSRSERRQRKVEIMEQSIQTEQSSPEEDIQLIQLKDEVSDLINKIAKLEEQLSIEEVNKGQILLEKEEIFEQLSNKEKELTQLKEEFNLLKEERQNNEEKEKQIEEDKIKLESILQEKEETIEQINQLLKESKEQFYEEFGCLRREYEVKLKENEEKFVEDEMEIKRSEIERIENLEEENKKYIESLSTITNDNLQLKSLLENKHSECQQYYSKLEEFSKNLELALNEIKNKENELEMKNGRILKLESDLSRLKEHLLGIEEMSSKEAIASEERETELRRQLREFKDKFENDESLTSKSLQNYKNELEQLKLNLQFLEKEKIDLTSILNEKESSLAETKNALVNLQIVLKDLADEQKTEKLRYEGEIRILRDELKKEKLQLQEFQNKEETIQLTQTTNLDKLNYLESQLKIKNDLIDELENQLEEFRILQQNKEENSIISTNSQQHLTNKKIDDSTLKQLFLSFFMAEKSKQPEIAVVMAKILGYSQEEQAQLQKAINTSSSGSSWFSFGASTQPFSRKEISLTEQFIRFLEQESVDNTKSMLALPPIENASPGRGFLLDESPSAFRTSSSTDLKSILDS</sequence>
<dbReference type="Proteomes" id="UP000095281">
    <property type="component" value="Unplaced"/>
</dbReference>
<dbReference type="PANTHER" id="PTHR18921">
    <property type="entry name" value="MYOSIN HEAVY CHAIN - RELATED"/>
    <property type="match status" value="1"/>
</dbReference>
<dbReference type="GO" id="GO:0005794">
    <property type="term" value="C:Golgi apparatus"/>
    <property type="evidence" value="ECO:0007669"/>
    <property type="project" value="UniProtKB-SubCell"/>
</dbReference>
<dbReference type="OMA" id="REHLMIV"/>